<keyword evidence="13" id="KW-1185">Reference proteome</keyword>
<dbReference type="NCBIfam" id="TIGR04239">
    <property type="entry name" value="rhombo_GlpG"/>
    <property type="match status" value="1"/>
</dbReference>
<evidence type="ECO:0000256" key="9">
    <source>
        <dbReference type="SAM" id="Phobius"/>
    </source>
</evidence>
<feature type="transmembrane region" description="Helical" evidence="9">
    <location>
        <begin position="104"/>
        <end position="127"/>
    </location>
</feature>
<keyword evidence="4" id="KW-0997">Cell inner membrane</keyword>
<reference evidence="12 13" key="1">
    <citation type="submission" date="2018-03" db="EMBL/GenBank/DDBJ databases">
        <title>The draft genome of Zobellella taiwanensis JCM 13381.</title>
        <authorList>
            <person name="Liu L."/>
            <person name="Li L."/>
            <person name="Wang T."/>
            <person name="Zhang X."/>
            <person name="Liang L."/>
        </authorList>
    </citation>
    <scope>NUCLEOTIDE SEQUENCE [LARGE SCALE GENOMIC DNA]</scope>
    <source>
        <strain evidence="12 13">JCM 13381</strain>
    </source>
</reference>
<feature type="domain" description="Peptidase S54 GlpG peptidase N-terminal" evidence="11">
    <location>
        <begin position="1"/>
        <end position="84"/>
    </location>
</feature>
<evidence type="ECO:0000313" key="13">
    <source>
        <dbReference type="Proteomes" id="UP000242181"/>
    </source>
</evidence>
<sequence length="281" mass="31599">MKLLLVLDDPRRAQAFVDYLAELGLKCELTLDDDHNVSIWLVNESRYQQALAEVKRFLAEPLHPRYQEASWKRGDGQARFSHSPQEAGWLSDVLRQTGPVNMAVLLACLAIYGLSWLGLPMFGLLSFPPRWDLLLGLEFWRAFTPALLHFSLMHLVFNLFWWWYLGGMVERRLGHGKLLTLLLAAAVLPNLLQFWASGPRFGGLSGVVYALLAYVWLSGRLNPRRGIGLPDGMAVFMVVWLVLGFADLLGTPVANMAHLGGALIGLLQAWLDHRPRPAARH</sequence>
<feature type="transmembrane region" description="Helical" evidence="9">
    <location>
        <begin position="147"/>
        <end position="166"/>
    </location>
</feature>
<organism evidence="12 13">
    <name type="scientific">Zobellella taiwanensis</name>
    <dbReference type="NCBI Taxonomy" id="347535"/>
    <lineage>
        <taxon>Bacteria</taxon>
        <taxon>Pseudomonadati</taxon>
        <taxon>Pseudomonadota</taxon>
        <taxon>Gammaproteobacteria</taxon>
        <taxon>Aeromonadales</taxon>
        <taxon>Aeromonadaceae</taxon>
        <taxon>Zobellella</taxon>
    </lineage>
</organism>
<dbReference type="GO" id="GO:0006508">
    <property type="term" value="P:proteolysis"/>
    <property type="evidence" value="ECO:0007669"/>
    <property type="project" value="UniProtKB-KW"/>
</dbReference>
<dbReference type="Gene3D" id="1.20.1540.10">
    <property type="entry name" value="Rhomboid-like"/>
    <property type="match status" value="1"/>
</dbReference>
<dbReference type="InterPro" id="IPR035952">
    <property type="entry name" value="Rhomboid-like_sf"/>
</dbReference>
<dbReference type="SUPFAM" id="SSF144091">
    <property type="entry name" value="Rhomboid-like"/>
    <property type="match status" value="1"/>
</dbReference>
<dbReference type="Proteomes" id="UP000242181">
    <property type="component" value="Unassembled WGS sequence"/>
</dbReference>
<evidence type="ECO:0000259" key="10">
    <source>
        <dbReference type="Pfam" id="PF01694"/>
    </source>
</evidence>
<dbReference type="EMBL" id="PXYH01000010">
    <property type="protein sequence ID" value="PSJ42808.1"/>
    <property type="molecule type" value="Genomic_DNA"/>
</dbReference>
<evidence type="ECO:0000256" key="3">
    <source>
        <dbReference type="ARBA" id="ARBA00022475"/>
    </source>
</evidence>
<keyword evidence="7 9" id="KW-1133">Transmembrane helix</keyword>
<dbReference type="Gene3D" id="3.30.70.2350">
    <property type="match status" value="1"/>
</dbReference>
<dbReference type="AlphaFoldDB" id="A0A2P7QXW2"/>
<evidence type="ECO:0000313" key="12">
    <source>
        <dbReference type="EMBL" id="PSJ42808.1"/>
    </source>
</evidence>
<evidence type="ECO:0000256" key="1">
    <source>
        <dbReference type="ARBA" id="ARBA00004141"/>
    </source>
</evidence>
<evidence type="ECO:0000259" key="11">
    <source>
        <dbReference type="Pfam" id="PF12122"/>
    </source>
</evidence>
<keyword evidence="8 9" id="KW-0472">Membrane</keyword>
<evidence type="ECO:0000256" key="7">
    <source>
        <dbReference type="ARBA" id="ARBA00022989"/>
    </source>
</evidence>
<dbReference type="Pfam" id="PF12122">
    <property type="entry name" value="Rhomboid_N"/>
    <property type="match status" value="1"/>
</dbReference>
<feature type="transmembrane region" description="Helical" evidence="9">
    <location>
        <begin position="201"/>
        <end position="217"/>
    </location>
</feature>
<protein>
    <submittedName>
        <fullName evidence="12">Rhomboid family intramembrane serine protease GlpG</fullName>
    </submittedName>
</protein>
<evidence type="ECO:0000256" key="4">
    <source>
        <dbReference type="ARBA" id="ARBA00022519"/>
    </source>
</evidence>
<feature type="domain" description="Peptidase S54 rhomboid" evidence="10">
    <location>
        <begin position="138"/>
        <end position="274"/>
    </location>
</feature>
<dbReference type="InterPro" id="IPR022764">
    <property type="entry name" value="Peptidase_S54_rhomboid_dom"/>
</dbReference>
<accession>A0A2P7QXW2</accession>
<comment type="caution">
    <text evidence="12">The sequence shown here is derived from an EMBL/GenBank/DDBJ whole genome shotgun (WGS) entry which is preliminary data.</text>
</comment>
<comment type="subcellular location">
    <subcellularLocation>
        <location evidence="1">Membrane</location>
        <topology evidence="1">Multi-pass membrane protein</topology>
    </subcellularLocation>
</comment>
<dbReference type="InterPro" id="IPR050925">
    <property type="entry name" value="Rhomboid_protease_S54"/>
</dbReference>
<evidence type="ECO:0000256" key="2">
    <source>
        <dbReference type="ARBA" id="ARBA00009045"/>
    </source>
</evidence>
<keyword evidence="3" id="KW-1003">Cell membrane</keyword>
<dbReference type="Pfam" id="PF01694">
    <property type="entry name" value="Rhomboid"/>
    <property type="match status" value="1"/>
</dbReference>
<evidence type="ECO:0000256" key="6">
    <source>
        <dbReference type="ARBA" id="ARBA00022801"/>
    </source>
</evidence>
<keyword evidence="6" id="KW-0378">Hydrolase</keyword>
<proteinExistence type="inferred from homology"/>
<dbReference type="GO" id="GO:0004252">
    <property type="term" value="F:serine-type endopeptidase activity"/>
    <property type="evidence" value="ECO:0007669"/>
    <property type="project" value="InterPro"/>
</dbReference>
<keyword evidence="5 9" id="KW-0812">Transmembrane</keyword>
<dbReference type="InterPro" id="IPR023662">
    <property type="entry name" value="Rhomboid_protease_GlpG"/>
</dbReference>
<evidence type="ECO:0000256" key="8">
    <source>
        <dbReference type="ARBA" id="ARBA00023136"/>
    </source>
</evidence>
<evidence type="ECO:0000256" key="5">
    <source>
        <dbReference type="ARBA" id="ARBA00022692"/>
    </source>
</evidence>
<feature type="transmembrane region" description="Helical" evidence="9">
    <location>
        <begin position="229"/>
        <end position="246"/>
    </location>
</feature>
<dbReference type="PANTHER" id="PTHR43731:SF14">
    <property type="entry name" value="PRESENILIN-ASSOCIATED RHOMBOID-LIKE PROTEIN, MITOCHONDRIAL"/>
    <property type="match status" value="1"/>
</dbReference>
<comment type="similarity">
    <text evidence="2">Belongs to the peptidase S54 family.</text>
</comment>
<dbReference type="GO" id="GO:0016020">
    <property type="term" value="C:membrane"/>
    <property type="evidence" value="ECO:0007669"/>
    <property type="project" value="UniProtKB-SubCell"/>
</dbReference>
<dbReference type="InterPro" id="IPR022732">
    <property type="entry name" value="Peptidase_S54_GlpG_N"/>
</dbReference>
<gene>
    <name evidence="12" type="primary">glpG</name>
    <name evidence="12" type="ORF">C7I36_09070</name>
</gene>
<dbReference type="InterPro" id="IPR038236">
    <property type="entry name" value="GlpG_N_sf"/>
</dbReference>
<dbReference type="OrthoDB" id="9778341at2"/>
<feature type="transmembrane region" description="Helical" evidence="9">
    <location>
        <begin position="178"/>
        <end position="195"/>
    </location>
</feature>
<name>A0A2P7QXW2_9GAMM</name>
<keyword evidence="12" id="KW-0645">Protease</keyword>
<dbReference type="PANTHER" id="PTHR43731">
    <property type="entry name" value="RHOMBOID PROTEASE"/>
    <property type="match status" value="1"/>
</dbReference>
<dbReference type="RefSeq" id="WP_106453397.1">
    <property type="nucleotide sequence ID" value="NZ_PXYH01000010.1"/>
</dbReference>